<dbReference type="Pfam" id="PF05175">
    <property type="entry name" value="MTS"/>
    <property type="match status" value="1"/>
</dbReference>
<keyword evidence="1 4" id="KW-0808">Transferase</keyword>
<protein>
    <submittedName>
        <fullName evidence="4">Class I SAM-dependent methyltransferase</fullName>
    </submittedName>
</protein>
<dbReference type="EMBL" id="JAVCAP010000014">
    <property type="protein sequence ID" value="MDP8567629.1"/>
    <property type="molecule type" value="Genomic_DNA"/>
</dbReference>
<dbReference type="PANTHER" id="PTHR18895:SF74">
    <property type="entry name" value="MTRF1L RELEASE FACTOR GLUTAMINE METHYLTRANSFERASE"/>
    <property type="match status" value="1"/>
</dbReference>
<evidence type="ECO:0000259" key="3">
    <source>
        <dbReference type="Pfam" id="PF05175"/>
    </source>
</evidence>
<dbReference type="Proteomes" id="UP001225906">
    <property type="component" value="Unassembled WGS sequence"/>
</dbReference>
<dbReference type="InterPro" id="IPR050320">
    <property type="entry name" value="N5-glutamine_MTase"/>
</dbReference>
<keyword evidence="5" id="KW-1185">Reference proteome</keyword>
<evidence type="ECO:0000256" key="2">
    <source>
        <dbReference type="ARBA" id="ARBA00022691"/>
    </source>
</evidence>
<name>A0ABT9JT19_9PROT</name>
<dbReference type="PANTHER" id="PTHR18895">
    <property type="entry name" value="HEMK METHYLTRANSFERASE"/>
    <property type="match status" value="1"/>
</dbReference>
<evidence type="ECO:0000313" key="5">
    <source>
        <dbReference type="Proteomes" id="UP001225906"/>
    </source>
</evidence>
<reference evidence="5" key="1">
    <citation type="journal article" date="2019" name="Int. J. Syst. Evol. Microbiol.">
        <title>The Global Catalogue of Microorganisms (GCM) 10K type strain sequencing project: providing services to taxonomists for standard genome sequencing and annotation.</title>
        <authorList>
            <consortium name="The Broad Institute Genomics Platform"/>
            <consortium name="The Broad Institute Genome Sequencing Center for Infectious Disease"/>
            <person name="Wu L."/>
            <person name="Ma J."/>
        </authorList>
    </citation>
    <scope>NUCLEOTIDE SEQUENCE [LARGE SCALE GENOMIC DNA]</scope>
    <source>
        <strain evidence="5">VKM B-3159</strain>
    </source>
</reference>
<keyword evidence="2" id="KW-0949">S-adenosyl-L-methionine</keyword>
<dbReference type="Gene3D" id="3.40.50.150">
    <property type="entry name" value="Vaccinia Virus protein VP39"/>
    <property type="match status" value="1"/>
</dbReference>
<dbReference type="InterPro" id="IPR002052">
    <property type="entry name" value="DNA_methylase_N6_adenine_CS"/>
</dbReference>
<comment type="caution">
    <text evidence="4">The sequence shown here is derived from an EMBL/GenBank/DDBJ whole genome shotgun (WGS) entry which is preliminary data.</text>
</comment>
<gene>
    <name evidence="4" type="ORF">Q9291_07180</name>
</gene>
<dbReference type="SUPFAM" id="SSF53335">
    <property type="entry name" value="S-adenosyl-L-methionine-dependent methyltransferases"/>
    <property type="match status" value="1"/>
</dbReference>
<dbReference type="GO" id="GO:0032259">
    <property type="term" value="P:methylation"/>
    <property type="evidence" value="ECO:0007669"/>
    <property type="project" value="UniProtKB-KW"/>
</dbReference>
<feature type="domain" description="Methyltransferase small" evidence="3">
    <location>
        <begin position="191"/>
        <end position="314"/>
    </location>
</feature>
<dbReference type="InterPro" id="IPR007848">
    <property type="entry name" value="Small_mtfrase_dom"/>
</dbReference>
<organism evidence="4 5">
    <name type="scientific">Methylophilus aquaticus</name>
    <dbReference type="NCBI Taxonomy" id="1971610"/>
    <lineage>
        <taxon>Bacteria</taxon>
        <taxon>Pseudomonadati</taxon>
        <taxon>Pseudomonadota</taxon>
        <taxon>Betaproteobacteria</taxon>
        <taxon>Nitrosomonadales</taxon>
        <taxon>Methylophilaceae</taxon>
        <taxon>Methylophilus</taxon>
    </lineage>
</organism>
<evidence type="ECO:0000256" key="1">
    <source>
        <dbReference type="ARBA" id="ARBA00022603"/>
    </source>
</evidence>
<dbReference type="GO" id="GO:0008168">
    <property type="term" value="F:methyltransferase activity"/>
    <property type="evidence" value="ECO:0007669"/>
    <property type="project" value="UniProtKB-KW"/>
</dbReference>
<dbReference type="PROSITE" id="PS00092">
    <property type="entry name" value="N6_MTASE"/>
    <property type="match status" value="1"/>
</dbReference>
<evidence type="ECO:0000313" key="4">
    <source>
        <dbReference type="EMBL" id="MDP8567629.1"/>
    </source>
</evidence>
<dbReference type="RefSeq" id="WP_306389349.1">
    <property type="nucleotide sequence ID" value="NZ_JAVCAP010000014.1"/>
</dbReference>
<proteinExistence type="predicted"/>
<dbReference type="CDD" id="cd02440">
    <property type="entry name" value="AdoMet_MTases"/>
    <property type="match status" value="1"/>
</dbReference>
<keyword evidence="1 4" id="KW-0489">Methyltransferase</keyword>
<sequence>MNLINWYEKNKTQAADWQSEAGNPPPKAVVIADDTTKADEAYRLACEGTALLYRGDFQNAKQLLQAITRRVDRKPVKPAATMLEAFHQHRARQIGRANITNKVLIELKYGQCDLPRAPDVKAAVQGALIVDEKTEKLPARLVLSLRELLGMVGAHEWRKKGVPIDALNTNIHAHYGVYSPVRGEYLELIDQAPLNNPQVAWDIGTGTGVIAATLVTRGVKQVIATDNSPRALACAAENVQRLNMHSNIQVLQSDLFPEGQADLIVCNPPWLPAKANAPIEHAVYDPESKMLKGFLNGVKAHLNPGGEAWLVMSDLAEHIGLRAPNDLQSWFAEAGLNVVEQLQVAPKHAKATDQSDPLYAARVKEVTSLYRLICN</sequence>
<dbReference type="InterPro" id="IPR029063">
    <property type="entry name" value="SAM-dependent_MTases_sf"/>
</dbReference>
<accession>A0ABT9JT19</accession>